<organism evidence="4 5">
    <name type="scientific">Chitinophaga japonensis</name>
    <name type="common">Flexibacter japonensis</name>
    <dbReference type="NCBI Taxonomy" id="104662"/>
    <lineage>
        <taxon>Bacteria</taxon>
        <taxon>Pseudomonadati</taxon>
        <taxon>Bacteroidota</taxon>
        <taxon>Chitinophagia</taxon>
        <taxon>Chitinophagales</taxon>
        <taxon>Chitinophagaceae</taxon>
        <taxon>Chitinophaga</taxon>
    </lineage>
</organism>
<evidence type="ECO:0000256" key="1">
    <source>
        <dbReference type="ARBA" id="ARBA00022729"/>
    </source>
</evidence>
<dbReference type="AlphaFoldDB" id="A0A562SME8"/>
<sequence length="157" mass="17616">MPGELAPVAKKCERCEAYPMPMRLMLMLVQCIVLFLIPFFVQGQTAAPSTKPRHETEYQMRNGSYLGFGQVYLGMGEIGFKVEVTNQQKTESTLEFRIDKPKGKIIGTLKIPYTGDTTYALKVPAKMGRSYGTHDLYLVAKGSGQFIISSFSFIHVY</sequence>
<dbReference type="EMBL" id="VLLG01000006">
    <property type="protein sequence ID" value="TWI82497.1"/>
    <property type="molecule type" value="Genomic_DNA"/>
</dbReference>
<gene>
    <name evidence="4" type="ORF">LX66_5070</name>
</gene>
<evidence type="ECO:0000313" key="5">
    <source>
        <dbReference type="Proteomes" id="UP000316778"/>
    </source>
</evidence>
<evidence type="ECO:0000259" key="3">
    <source>
        <dbReference type="SMART" id="SM00606"/>
    </source>
</evidence>
<evidence type="ECO:0000256" key="2">
    <source>
        <dbReference type="SAM" id="Phobius"/>
    </source>
</evidence>
<protein>
    <submittedName>
        <fullName evidence="4">Carbohydrate binding protein with CBM6 domain</fullName>
    </submittedName>
</protein>
<dbReference type="Pfam" id="PF03422">
    <property type="entry name" value="CBM_6"/>
    <property type="match status" value="1"/>
</dbReference>
<comment type="caution">
    <text evidence="4">The sequence shown here is derived from an EMBL/GenBank/DDBJ whole genome shotgun (WGS) entry which is preliminary data.</text>
</comment>
<name>A0A562SME8_CHIJA</name>
<dbReference type="Gene3D" id="2.60.120.260">
    <property type="entry name" value="Galactose-binding domain-like"/>
    <property type="match status" value="1"/>
</dbReference>
<keyword evidence="5" id="KW-1185">Reference proteome</keyword>
<keyword evidence="2" id="KW-0812">Transmembrane</keyword>
<dbReference type="SUPFAM" id="SSF49785">
    <property type="entry name" value="Galactose-binding domain-like"/>
    <property type="match status" value="1"/>
</dbReference>
<evidence type="ECO:0000313" key="4">
    <source>
        <dbReference type="EMBL" id="TWI82497.1"/>
    </source>
</evidence>
<keyword evidence="1" id="KW-0732">Signal</keyword>
<dbReference type="CDD" id="cd04084">
    <property type="entry name" value="CBM6_xylanase-like"/>
    <property type="match status" value="1"/>
</dbReference>
<proteinExistence type="predicted"/>
<dbReference type="InterPro" id="IPR005084">
    <property type="entry name" value="CBM6"/>
</dbReference>
<dbReference type="InterPro" id="IPR008979">
    <property type="entry name" value="Galactose-bd-like_sf"/>
</dbReference>
<keyword evidence="2" id="KW-1133">Transmembrane helix</keyword>
<feature type="domain" description="Cellulose binding type IV" evidence="3">
    <location>
        <begin position="43"/>
        <end position="155"/>
    </location>
</feature>
<reference evidence="4 5" key="1">
    <citation type="journal article" date="2013" name="Stand. Genomic Sci.">
        <title>Genomic Encyclopedia of Type Strains, Phase I: The one thousand microbial genomes (KMG-I) project.</title>
        <authorList>
            <person name="Kyrpides N.C."/>
            <person name="Woyke T."/>
            <person name="Eisen J.A."/>
            <person name="Garrity G."/>
            <person name="Lilburn T.G."/>
            <person name="Beck B.J."/>
            <person name="Whitman W.B."/>
            <person name="Hugenholtz P."/>
            <person name="Klenk H.P."/>
        </authorList>
    </citation>
    <scope>NUCLEOTIDE SEQUENCE [LARGE SCALE GENOMIC DNA]</scope>
    <source>
        <strain evidence="4 5">DSM 13484</strain>
    </source>
</reference>
<feature type="transmembrane region" description="Helical" evidence="2">
    <location>
        <begin position="24"/>
        <end position="41"/>
    </location>
</feature>
<dbReference type="SMART" id="SM00606">
    <property type="entry name" value="CBD_IV"/>
    <property type="match status" value="1"/>
</dbReference>
<dbReference type="InterPro" id="IPR006584">
    <property type="entry name" value="Cellulose-bd_IV"/>
</dbReference>
<dbReference type="GO" id="GO:0030246">
    <property type="term" value="F:carbohydrate binding"/>
    <property type="evidence" value="ECO:0007669"/>
    <property type="project" value="InterPro"/>
</dbReference>
<accession>A0A562SME8</accession>
<dbReference type="Proteomes" id="UP000316778">
    <property type="component" value="Unassembled WGS sequence"/>
</dbReference>
<keyword evidence="2" id="KW-0472">Membrane</keyword>